<keyword evidence="3" id="KW-0418">Kinase</keyword>
<evidence type="ECO:0000256" key="4">
    <source>
        <dbReference type="ARBA" id="ARBA00022840"/>
    </source>
</evidence>
<gene>
    <name evidence="7" type="ORF">MONBRDRAFT_11991</name>
</gene>
<sequence length="472" mass="53043">MKQLKISAQWVIELDDEVIVMTRRHGGRQYRVPLWTLHQVIELPQAVELYGLLQDTVDLDATRAVRVRLAPGHPFWRVHHHSVAQAVACNQRRRPRRLKCFINPVGGKREAPRNFAKAREIWESAGLTLDVLVTTRAQECCEAIQELDVDSFDAIVVAGGDGFLAEAVHGLMWRTDGRKLPIGLLPSGSTNTVAFSTCGNESIRTWAVFVLLGLTRPLDLCRVTSPYLSRTMYVVVQADLADKKKRPVETASHPGARLFMVSLYWHCLCCSYATNFVCNGFFSAVVKDSERYRWMGPARYSYSGFKQVLIHHLYRDMHVQLRRAGASELTDFVLPDEERVKLVAVALMPLRSKQSKRGLVPHANPSSGHLQAIVVRECGRIGFLRFLTRVAGPGTQWALDYAETVQCEEMVFMTRGRDVYWNIDGEIHTLPELTATALPGAFDIFHPTPSGYATHQSRHPSVEHHPSAVASV</sequence>
<dbReference type="SUPFAM" id="SSF111331">
    <property type="entry name" value="NAD kinase/diacylglycerol kinase-like"/>
    <property type="match status" value="1"/>
</dbReference>
<keyword evidence="4" id="KW-0067">ATP-binding</keyword>
<dbReference type="FunCoup" id="A9VAW3">
    <property type="interactions" value="332"/>
</dbReference>
<proteinExistence type="predicted"/>
<evidence type="ECO:0000313" key="7">
    <source>
        <dbReference type="EMBL" id="EDQ85286.1"/>
    </source>
</evidence>
<accession>A9VAW3</accession>
<dbReference type="GO" id="GO:0016020">
    <property type="term" value="C:membrane"/>
    <property type="evidence" value="ECO:0007669"/>
    <property type="project" value="GOC"/>
</dbReference>
<dbReference type="Gene3D" id="2.60.200.40">
    <property type="match status" value="1"/>
</dbReference>
<dbReference type="InParanoid" id="A9VAW3"/>
<dbReference type="Pfam" id="PF00781">
    <property type="entry name" value="DAGK_cat"/>
    <property type="match status" value="1"/>
</dbReference>
<dbReference type="GO" id="GO:0006672">
    <property type="term" value="P:ceramide metabolic process"/>
    <property type="evidence" value="ECO:0000318"/>
    <property type="project" value="GO_Central"/>
</dbReference>
<feature type="region of interest" description="Disordered" evidence="5">
    <location>
        <begin position="452"/>
        <end position="472"/>
    </location>
</feature>
<evidence type="ECO:0000256" key="2">
    <source>
        <dbReference type="ARBA" id="ARBA00022741"/>
    </source>
</evidence>
<evidence type="ECO:0000256" key="5">
    <source>
        <dbReference type="SAM" id="MobiDB-lite"/>
    </source>
</evidence>
<dbReference type="STRING" id="81824.A9VAW3"/>
<evidence type="ECO:0000256" key="3">
    <source>
        <dbReference type="ARBA" id="ARBA00022777"/>
    </source>
</evidence>
<feature type="domain" description="DAGKc" evidence="6">
    <location>
        <begin position="93"/>
        <end position="227"/>
    </location>
</feature>
<keyword evidence="8" id="KW-1185">Reference proteome</keyword>
<dbReference type="EMBL" id="CH991575">
    <property type="protein sequence ID" value="EDQ85286.1"/>
    <property type="molecule type" value="Genomic_DNA"/>
</dbReference>
<evidence type="ECO:0000259" key="6">
    <source>
        <dbReference type="PROSITE" id="PS50146"/>
    </source>
</evidence>
<dbReference type="PANTHER" id="PTHR12358">
    <property type="entry name" value="SPHINGOSINE KINASE"/>
    <property type="match status" value="1"/>
</dbReference>
<dbReference type="GO" id="GO:0005524">
    <property type="term" value="F:ATP binding"/>
    <property type="evidence" value="ECO:0007669"/>
    <property type="project" value="UniProtKB-KW"/>
</dbReference>
<dbReference type="Pfam" id="PF19279">
    <property type="entry name" value="YegS_C"/>
    <property type="match status" value="1"/>
</dbReference>
<reference evidence="7 8" key="1">
    <citation type="journal article" date="2008" name="Nature">
        <title>The genome of the choanoflagellate Monosiga brevicollis and the origin of metazoans.</title>
        <authorList>
            <consortium name="JGI Sequencing"/>
            <person name="King N."/>
            <person name="Westbrook M.J."/>
            <person name="Young S.L."/>
            <person name="Kuo A."/>
            <person name="Abedin M."/>
            <person name="Chapman J."/>
            <person name="Fairclough S."/>
            <person name="Hellsten U."/>
            <person name="Isogai Y."/>
            <person name="Letunic I."/>
            <person name="Marr M."/>
            <person name="Pincus D."/>
            <person name="Putnam N."/>
            <person name="Rokas A."/>
            <person name="Wright K.J."/>
            <person name="Zuzow R."/>
            <person name="Dirks W."/>
            <person name="Good M."/>
            <person name="Goodstein D."/>
            <person name="Lemons D."/>
            <person name="Li W."/>
            <person name="Lyons J.B."/>
            <person name="Morris A."/>
            <person name="Nichols S."/>
            <person name="Richter D.J."/>
            <person name="Salamov A."/>
            <person name="Bork P."/>
            <person name="Lim W.A."/>
            <person name="Manning G."/>
            <person name="Miller W.T."/>
            <person name="McGinnis W."/>
            <person name="Shapiro H."/>
            <person name="Tjian R."/>
            <person name="Grigoriev I.V."/>
            <person name="Rokhsar D."/>
        </authorList>
    </citation>
    <scope>NUCLEOTIDE SEQUENCE [LARGE SCALE GENOMIC DNA]</scope>
    <source>
        <strain evidence="8">MX1 / ATCC 50154</strain>
    </source>
</reference>
<evidence type="ECO:0000313" key="8">
    <source>
        <dbReference type="Proteomes" id="UP000001357"/>
    </source>
</evidence>
<dbReference type="AlphaFoldDB" id="A9VAW3"/>
<dbReference type="eggNOG" id="KOG1115">
    <property type="taxonomic scope" value="Eukaryota"/>
</dbReference>
<dbReference type="InterPro" id="IPR017438">
    <property type="entry name" value="ATP-NAD_kinase_N"/>
</dbReference>
<keyword evidence="1" id="KW-0808">Transferase</keyword>
<dbReference type="InterPro" id="IPR001206">
    <property type="entry name" value="Diacylglycerol_kinase_cat_dom"/>
</dbReference>
<dbReference type="RefSeq" id="XP_001749907.1">
    <property type="nucleotide sequence ID" value="XM_001749855.1"/>
</dbReference>
<keyword evidence="2" id="KW-0547">Nucleotide-binding</keyword>
<protein>
    <recommendedName>
        <fullName evidence="6">DAGKc domain-containing protein</fullName>
    </recommendedName>
</protein>
<dbReference type="GO" id="GO:0001729">
    <property type="term" value="F:ceramide kinase activity"/>
    <property type="evidence" value="ECO:0000318"/>
    <property type="project" value="GO_Central"/>
</dbReference>
<dbReference type="InterPro" id="IPR045540">
    <property type="entry name" value="YegS/DAGK_C"/>
</dbReference>
<evidence type="ECO:0000256" key="1">
    <source>
        <dbReference type="ARBA" id="ARBA00022679"/>
    </source>
</evidence>
<dbReference type="KEGG" id="mbr:MONBRDRAFT_11991"/>
<dbReference type="Proteomes" id="UP000001357">
    <property type="component" value="Unassembled WGS sequence"/>
</dbReference>
<name>A9VAW3_MONBE</name>
<organism evidence="7 8">
    <name type="scientific">Monosiga brevicollis</name>
    <name type="common">Choanoflagellate</name>
    <dbReference type="NCBI Taxonomy" id="81824"/>
    <lineage>
        <taxon>Eukaryota</taxon>
        <taxon>Choanoflagellata</taxon>
        <taxon>Craspedida</taxon>
        <taxon>Salpingoecidae</taxon>
        <taxon>Monosiga</taxon>
    </lineage>
</organism>
<dbReference type="PANTHER" id="PTHR12358:SF111">
    <property type="entry name" value="CERAMIDE KINASE, ISOFORM A"/>
    <property type="match status" value="1"/>
</dbReference>
<dbReference type="GeneID" id="5895116"/>
<dbReference type="InterPro" id="IPR016064">
    <property type="entry name" value="NAD/diacylglycerol_kinase_sf"/>
</dbReference>
<dbReference type="OMA" id="PWASISG"/>
<dbReference type="InterPro" id="IPR050187">
    <property type="entry name" value="Lipid_Phosphate_FormReg"/>
</dbReference>
<dbReference type="PROSITE" id="PS50146">
    <property type="entry name" value="DAGK"/>
    <property type="match status" value="1"/>
</dbReference>
<dbReference type="Gene3D" id="3.40.50.10330">
    <property type="entry name" value="Probable inorganic polyphosphate/atp-NAD kinase, domain 1"/>
    <property type="match status" value="1"/>
</dbReference>